<organism evidence="1 2">
    <name type="scientific">Allacma fusca</name>
    <dbReference type="NCBI Taxonomy" id="39272"/>
    <lineage>
        <taxon>Eukaryota</taxon>
        <taxon>Metazoa</taxon>
        <taxon>Ecdysozoa</taxon>
        <taxon>Arthropoda</taxon>
        <taxon>Hexapoda</taxon>
        <taxon>Collembola</taxon>
        <taxon>Symphypleona</taxon>
        <taxon>Sminthuridae</taxon>
        <taxon>Allacma</taxon>
    </lineage>
</organism>
<protein>
    <submittedName>
        <fullName evidence="1">Uncharacterized protein</fullName>
    </submittedName>
</protein>
<sequence length="101" mass="10695">MFDPLASRATSDLRSHLLGSLLSNPPSDRLSPTIDSLSSRVSCDLISLTRPVFQVLCDVSSLVQPPASRVTSDLVSLTGPGFQVLCDISSLLQPPASRVTS</sequence>
<reference evidence="1" key="1">
    <citation type="submission" date="2021-06" db="EMBL/GenBank/DDBJ databases">
        <authorList>
            <person name="Hodson N. C."/>
            <person name="Mongue J. A."/>
            <person name="Jaron S. K."/>
        </authorList>
    </citation>
    <scope>NUCLEOTIDE SEQUENCE</scope>
</reference>
<accession>A0A8J2NKC5</accession>
<feature type="non-terminal residue" evidence="1">
    <location>
        <position position="101"/>
    </location>
</feature>
<dbReference type="Proteomes" id="UP000708208">
    <property type="component" value="Unassembled WGS sequence"/>
</dbReference>
<dbReference type="EMBL" id="CAJVCH010014372">
    <property type="protein sequence ID" value="CAG7678123.1"/>
    <property type="molecule type" value="Genomic_DNA"/>
</dbReference>
<evidence type="ECO:0000313" key="1">
    <source>
        <dbReference type="EMBL" id="CAG7678123.1"/>
    </source>
</evidence>
<name>A0A8J2NKC5_9HEXA</name>
<keyword evidence="2" id="KW-1185">Reference proteome</keyword>
<gene>
    <name evidence="1" type="ORF">AFUS01_LOCUS2520</name>
</gene>
<evidence type="ECO:0000313" key="2">
    <source>
        <dbReference type="Proteomes" id="UP000708208"/>
    </source>
</evidence>
<comment type="caution">
    <text evidence="1">The sequence shown here is derived from an EMBL/GenBank/DDBJ whole genome shotgun (WGS) entry which is preliminary data.</text>
</comment>
<dbReference type="AlphaFoldDB" id="A0A8J2NKC5"/>
<proteinExistence type="predicted"/>